<dbReference type="PROSITE" id="PS51724">
    <property type="entry name" value="SPOR"/>
    <property type="match status" value="1"/>
</dbReference>
<sequence>MKQLIVLLLAGIFSLQATAQEVSEVPYNNSGLSIFKDPRVDMLVRRQIYTNTIALRNISGYRIQVLSTMNRNNAMETKARLMQLFPNYNTYLSYQSPYFRVRIGDFRTQQDASTLQQDVSQYFQSGVFIVRDVIRIDPEKALFNNSDDSDD</sequence>
<dbReference type="Pfam" id="PF05036">
    <property type="entry name" value="SPOR"/>
    <property type="match status" value="1"/>
</dbReference>
<dbReference type="InterPro" id="IPR007730">
    <property type="entry name" value="SPOR-like_dom"/>
</dbReference>
<dbReference type="InterPro" id="IPR036680">
    <property type="entry name" value="SPOR-like_sf"/>
</dbReference>
<keyword evidence="4" id="KW-1185">Reference proteome</keyword>
<comment type="caution">
    <text evidence="3">The sequence shown here is derived from an EMBL/GenBank/DDBJ whole genome shotgun (WGS) entry which is preliminary data.</text>
</comment>
<evidence type="ECO:0000313" key="4">
    <source>
        <dbReference type="Proteomes" id="UP001501207"/>
    </source>
</evidence>
<dbReference type="SUPFAM" id="SSF110997">
    <property type="entry name" value="Sporulation related repeat"/>
    <property type="match status" value="1"/>
</dbReference>
<organism evidence="3 4">
    <name type="scientific">Compostibacter hankyongensis</name>
    <dbReference type="NCBI Taxonomy" id="1007089"/>
    <lineage>
        <taxon>Bacteria</taxon>
        <taxon>Pseudomonadati</taxon>
        <taxon>Bacteroidota</taxon>
        <taxon>Chitinophagia</taxon>
        <taxon>Chitinophagales</taxon>
        <taxon>Chitinophagaceae</taxon>
        <taxon>Compostibacter</taxon>
    </lineage>
</organism>
<proteinExistence type="predicted"/>
<evidence type="ECO:0000256" key="1">
    <source>
        <dbReference type="SAM" id="SignalP"/>
    </source>
</evidence>
<name>A0ABP8G9S2_9BACT</name>
<dbReference type="EMBL" id="BAABFN010000022">
    <property type="protein sequence ID" value="GAA4319889.1"/>
    <property type="molecule type" value="Genomic_DNA"/>
</dbReference>
<feature type="domain" description="SPOR" evidence="2">
    <location>
        <begin position="55"/>
        <end position="132"/>
    </location>
</feature>
<evidence type="ECO:0000259" key="2">
    <source>
        <dbReference type="PROSITE" id="PS51724"/>
    </source>
</evidence>
<dbReference type="RefSeq" id="WP_344981561.1">
    <property type="nucleotide sequence ID" value="NZ_BAABFN010000022.1"/>
</dbReference>
<keyword evidence="1" id="KW-0732">Signal</keyword>
<reference evidence="4" key="1">
    <citation type="journal article" date="2019" name="Int. J. Syst. Evol. Microbiol.">
        <title>The Global Catalogue of Microorganisms (GCM) 10K type strain sequencing project: providing services to taxonomists for standard genome sequencing and annotation.</title>
        <authorList>
            <consortium name="The Broad Institute Genomics Platform"/>
            <consortium name="The Broad Institute Genome Sequencing Center for Infectious Disease"/>
            <person name="Wu L."/>
            <person name="Ma J."/>
        </authorList>
    </citation>
    <scope>NUCLEOTIDE SEQUENCE [LARGE SCALE GENOMIC DNA]</scope>
    <source>
        <strain evidence="4">JCM 17664</strain>
    </source>
</reference>
<protein>
    <recommendedName>
        <fullName evidence="2">SPOR domain-containing protein</fullName>
    </recommendedName>
</protein>
<feature type="signal peptide" evidence="1">
    <location>
        <begin position="1"/>
        <end position="19"/>
    </location>
</feature>
<dbReference type="Proteomes" id="UP001501207">
    <property type="component" value="Unassembled WGS sequence"/>
</dbReference>
<evidence type="ECO:0000313" key="3">
    <source>
        <dbReference type="EMBL" id="GAA4319889.1"/>
    </source>
</evidence>
<gene>
    <name evidence="3" type="ORF">GCM10023143_33650</name>
</gene>
<dbReference type="Gene3D" id="3.30.70.1070">
    <property type="entry name" value="Sporulation related repeat"/>
    <property type="match status" value="1"/>
</dbReference>
<feature type="chain" id="PRO_5046615386" description="SPOR domain-containing protein" evidence="1">
    <location>
        <begin position="20"/>
        <end position="151"/>
    </location>
</feature>
<accession>A0ABP8G9S2</accession>